<dbReference type="Proteomes" id="UP000297693">
    <property type="component" value="Unassembled WGS sequence"/>
</dbReference>
<evidence type="ECO:0000313" key="1">
    <source>
        <dbReference type="EMBL" id="TGL59192.1"/>
    </source>
</evidence>
<organism evidence="1 2">
    <name type="scientific">Leptospira ognonensis</name>
    <dbReference type="NCBI Taxonomy" id="2484945"/>
    <lineage>
        <taxon>Bacteria</taxon>
        <taxon>Pseudomonadati</taxon>
        <taxon>Spirochaetota</taxon>
        <taxon>Spirochaetia</taxon>
        <taxon>Leptospirales</taxon>
        <taxon>Leptospiraceae</taxon>
        <taxon>Leptospira</taxon>
    </lineage>
</organism>
<dbReference type="RefSeq" id="WP_135623718.1">
    <property type="nucleotide sequence ID" value="NZ_RQGD01000025.1"/>
</dbReference>
<keyword evidence="2" id="KW-1185">Reference proteome</keyword>
<sequence length="205" mass="23456">MDSKASHHISYLELRISKLKQNPEKNQKQIQAYEKVLQVATTSTSYEEYIVELGEDADLFSLAQAEQIDRYRSMQGLYEKFGLAENAEVYKKRLEIASKSKSYADLATKLPQTLSLSSENLATEKINQSVILLQLLFQVNTFAKETSRKAKAKQAHETLLNLKALDESFSFDSYFKNPYLLVNPFTKEQLNRLLRNAEALLGESF</sequence>
<dbReference type="EMBL" id="RQGD01000025">
    <property type="protein sequence ID" value="TGL59192.1"/>
    <property type="molecule type" value="Genomic_DNA"/>
</dbReference>
<comment type="caution">
    <text evidence="1">The sequence shown here is derived from an EMBL/GenBank/DDBJ whole genome shotgun (WGS) entry which is preliminary data.</text>
</comment>
<dbReference type="AlphaFoldDB" id="A0A4R9K0K6"/>
<evidence type="ECO:0000313" key="2">
    <source>
        <dbReference type="Proteomes" id="UP000297693"/>
    </source>
</evidence>
<protein>
    <submittedName>
        <fullName evidence="1">Uncharacterized protein</fullName>
    </submittedName>
</protein>
<accession>A0A4R9K0K6</accession>
<reference evidence="1" key="1">
    <citation type="journal article" date="2019" name="PLoS Negl. Trop. Dis.">
        <title>Revisiting the worldwide diversity of Leptospira species in the environment.</title>
        <authorList>
            <person name="Vincent A.T."/>
            <person name="Schiettekatte O."/>
            <person name="Bourhy P."/>
            <person name="Veyrier F.J."/>
            <person name="Picardeau M."/>
        </authorList>
    </citation>
    <scope>NUCLEOTIDE SEQUENCE [LARGE SCALE GENOMIC DNA]</scope>
    <source>
        <strain evidence="1">201702476</strain>
    </source>
</reference>
<proteinExistence type="predicted"/>
<gene>
    <name evidence="1" type="ORF">EHQ58_09795</name>
</gene>
<name>A0A4R9K0K6_9LEPT</name>
<dbReference type="OrthoDB" id="325400at2"/>